<evidence type="ECO:0000313" key="4">
    <source>
        <dbReference type="EMBL" id="QTH21032.1"/>
    </source>
</evidence>
<protein>
    <submittedName>
        <fullName evidence="4">EF-hand domain-containing protein</fullName>
    </submittedName>
</protein>
<reference evidence="4" key="1">
    <citation type="submission" date="2020-07" db="EMBL/GenBank/DDBJ databases">
        <authorList>
            <person name="Camacho E."/>
        </authorList>
    </citation>
    <scope>NUCLEOTIDE SEQUENCE</scope>
    <source>
        <strain evidence="4">MPO218</strain>
    </source>
</reference>
<accession>A0A975D187</accession>
<name>A0A975D187_9SPHN</name>
<evidence type="ECO:0000259" key="3">
    <source>
        <dbReference type="Pfam" id="PF13202"/>
    </source>
</evidence>
<feature type="compositionally biased region" description="Basic and acidic residues" evidence="1">
    <location>
        <begin position="118"/>
        <end position="137"/>
    </location>
</feature>
<dbReference type="SUPFAM" id="SSF47473">
    <property type="entry name" value="EF-hand"/>
    <property type="match status" value="1"/>
</dbReference>
<dbReference type="GO" id="GO:0005509">
    <property type="term" value="F:calcium ion binding"/>
    <property type="evidence" value="ECO:0007669"/>
    <property type="project" value="InterPro"/>
</dbReference>
<keyword evidence="2" id="KW-0732">Signal</keyword>
<dbReference type="Proteomes" id="UP000664914">
    <property type="component" value="Chromosome"/>
</dbReference>
<dbReference type="Gene3D" id="1.10.238.10">
    <property type="entry name" value="EF-hand"/>
    <property type="match status" value="1"/>
</dbReference>
<feature type="region of interest" description="Disordered" evidence="1">
    <location>
        <begin position="109"/>
        <end position="151"/>
    </location>
</feature>
<dbReference type="InterPro" id="IPR002048">
    <property type="entry name" value="EF_hand_dom"/>
</dbReference>
<feature type="domain" description="EF-hand" evidence="3">
    <location>
        <begin position="59"/>
        <end position="79"/>
    </location>
</feature>
<dbReference type="PROSITE" id="PS00018">
    <property type="entry name" value="EF_HAND_1"/>
    <property type="match status" value="1"/>
</dbReference>
<evidence type="ECO:0000256" key="2">
    <source>
        <dbReference type="SAM" id="SignalP"/>
    </source>
</evidence>
<organism evidence="4 5">
    <name type="scientific">Rhizorhabdus wittichii</name>
    <dbReference type="NCBI Taxonomy" id="160791"/>
    <lineage>
        <taxon>Bacteria</taxon>
        <taxon>Pseudomonadati</taxon>
        <taxon>Pseudomonadota</taxon>
        <taxon>Alphaproteobacteria</taxon>
        <taxon>Sphingomonadales</taxon>
        <taxon>Sphingomonadaceae</taxon>
        <taxon>Rhizorhabdus</taxon>
    </lineage>
</organism>
<dbReference type="AlphaFoldDB" id="A0A975D187"/>
<feature type="chain" id="PRO_5037316968" evidence="2">
    <location>
        <begin position="18"/>
        <end position="236"/>
    </location>
</feature>
<dbReference type="RefSeq" id="WP_011952984.1">
    <property type="nucleotide sequence ID" value="NZ_CP059319.1"/>
</dbReference>
<reference evidence="4" key="2">
    <citation type="submission" date="2021-04" db="EMBL/GenBank/DDBJ databases">
        <title>Isolation and genomic analysis of the ibuprofen-degrading bacterium Sphingomonas strain MPO218.</title>
        <authorList>
            <person name="Aulestia M."/>
            <person name="Flores A."/>
            <person name="Mangas E.L."/>
            <person name="Perez-Pulido A.J."/>
            <person name="Santero E."/>
            <person name="Camacho E.M."/>
        </authorList>
    </citation>
    <scope>NUCLEOTIDE SEQUENCE</scope>
    <source>
        <strain evidence="4">MPO218</strain>
    </source>
</reference>
<dbReference type="OMA" id="ITTEEWT"/>
<proteinExistence type="predicted"/>
<dbReference type="InterPro" id="IPR011992">
    <property type="entry name" value="EF-hand-dom_pair"/>
</dbReference>
<evidence type="ECO:0000313" key="5">
    <source>
        <dbReference type="Proteomes" id="UP000664914"/>
    </source>
</evidence>
<evidence type="ECO:0000256" key="1">
    <source>
        <dbReference type="SAM" id="MobiDB-lite"/>
    </source>
</evidence>
<dbReference type="EMBL" id="CP059319">
    <property type="protein sequence ID" value="QTH21032.1"/>
    <property type="molecule type" value="Genomic_DNA"/>
</dbReference>
<dbReference type="Pfam" id="PF13202">
    <property type="entry name" value="EF-hand_5"/>
    <property type="match status" value="1"/>
</dbReference>
<gene>
    <name evidence="4" type="ORF">HRJ34_22365</name>
</gene>
<feature type="signal peptide" evidence="2">
    <location>
        <begin position="1"/>
        <end position="17"/>
    </location>
</feature>
<sequence>MRQALLLALLLASPVAARRDGPPPVCPEPVRPVLFISPMGEPFRPKGANDDPGADDPVRRWFDQADRNKDGVLTVGELMLDGDRFFATLDKDKSGELLPDEVSAYEQDVAPEIRLYQRRPERPADGGAKDDDRDRPRPAKRRGGRPGAGAGYDGAIGAGRYAFLNIPNPVAAADSDLNRAITAQEFRAAAADRFADLDPQQTKALSFAQLPKTPAQVAANAACLERVKEKAKEKRR</sequence>
<dbReference type="InterPro" id="IPR018247">
    <property type="entry name" value="EF_Hand_1_Ca_BS"/>
</dbReference>